<keyword evidence="4" id="KW-1185">Reference proteome</keyword>
<reference evidence="3 4" key="1">
    <citation type="submission" date="2017-05" db="EMBL/GenBank/DDBJ databases">
        <authorList>
            <person name="Varghese N."/>
            <person name="Submissions S."/>
        </authorList>
    </citation>
    <scope>NUCLEOTIDE SEQUENCE [LARGE SCALE GENOMIC DNA]</scope>
    <source>
        <strain evidence="3 4">DSM 26001</strain>
    </source>
</reference>
<feature type="chain" id="PRO_5045424512" evidence="2">
    <location>
        <begin position="25"/>
        <end position="322"/>
    </location>
</feature>
<dbReference type="Gene3D" id="3.40.190.10">
    <property type="entry name" value="Periplasmic binding protein-like II"/>
    <property type="match status" value="1"/>
</dbReference>
<dbReference type="InterPro" id="IPR042100">
    <property type="entry name" value="Bug_dom1"/>
</dbReference>
<protein>
    <submittedName>
        <fullName evidence="3">Tripartite-type tricarboxylate transporter, receptor component TctC</fullName>
    </submittedName>
</protein>
<keyword evidence="3" id="KW-0675">Receptor</keyword>
<dbReference type="PIRSF" id="PIRSF017082">
    <property type="entry name" value="YflP"/>
    <property type="match status" value="1"/>
</dbReference>
<gene>
    <name evidence="3" type="ORF">SAMN06295970_101166</name>
</gene>
<organism evidence="3 4">
    <name type="scientific">Noviherbaspirillum suwonense</name>
    <dbReference type="NCBI Taxonomy" id="1224511"/>
    <lineage>
        <taxon>Bacteria</taxon>
        <taxon>Pseudomonadati</taxon>
        <taxon>Pseudomonadota</taxon>
        <taxon>Betaproteobacteria</taxon>
        <taxon>Burkholderiales</taxon>
        <taxon>Oxalobacteraceae</taxon>
        <taxon>Noviherbaspirillum</taxon>
    </lineage>
</organism>
<evidence type="ECO:0000313" key="3">
    <source>
        <dbReference type="EMBL" id="SMP42206.1"/>
    </source>
</evidence>
<name>A0ABY1PQ61_9BURK</name>
<comment type="similarity">
    <text evidence="1">Belongs to the UPF0065 (bug) family.</text>
</comment>
<dbReference type="InterPro" id="IPR005064">
    <property type="entry name" value="BUG"/>
</dbReference>
<evidence type="ECO:0000313" key="4">
    <source>
        <dbReference type="Proteomes" id="UP001158049"/>
    </source>
</evidence>
<keyword evidence="2" id="KW-0732">Signal</keyword>
<dbReference type="Pfam" id="PF03401">
    <property type="entry name" value="TctC"/>
    <property type="match status" value="1"/>
</dbReference>
<dbReference type="Gene3D" id="3.40.190.150">
    <property type="entry name" value="Bordetella uptake gene, domain 1"/>
    <property type="match status" value="1"/>
</dbReference>
<dbReference type="PANTHER" id="PTHR42928">
    <property type="entry name" value="TRICARBOXYLATE-BINDING PROTEIN"/>
    <property type="match status" value="1"/>
</dbReference>
<dbReference type="PANTHER" id="PTHR42928:SF5">
    <property type="entry name" value="BLR1237 PROTEIN"/>
    <property type="match status" value="1"/>
</dbReference>
<evidence type="ECO:0000256" key="2">
    <source>
        <dbReference type="SAM" id="SignalP"/>
    </source>
</evidence>
<dbReference type="Proteomes" id="UP001158049">
    <property type="component" value="Unassembled WGS sequence"/>
</dbReference>
<comment type="caution">
    <text evidence="3">The sequence shown here is derived from an EMBL/GenBank/DDBJ whole genome shotgun (WGS) entry which is preliminary data.</text>
</comment>
<dbReference type="CDD" id="cd07012">
    <property type="entry name" value="PBP2_Bug_TTT"/>
    <property type="match status" value="1"/>
</dbReference>
<proteinExistence type="inferred from homology"/>
<feature type="signal peptide" evidence="2">
    <location>
        <begin position="1"/>
        <end position="24"/>
    </location>
</feature>
<evidence type="ECO:0000256" key="1">
    <source>
        <dbReference type="ARBA" id="ARBA00006987"/>
    </source>
</evidence>
<accession>A0ABY1PQ61</accession>
<sequence>MFFEKTVRRCAMLAALALPLAAAAFPTQPVEWVVPYAAGGGSDVVARVVATEMTKTLGQSIIINNKPGAGTNIGASYAARANADGHVVLTADTATLAANPFLYSKPGYDAEKDFAPVGLMARFPMLLVVNPQVPVKDLKEFLAWAKAQPNPPAFGTPGAGSPHHLATELFADMAGLKLIHAPYKGAAPAVQDVMGGQVPFMFVDTASGAPHIKAGKLKAIGVASLKRVPNFETIPTLDEQGMKGFEAYAWQGMVAPAKTPAANIEILNKALVKALGTDAAKERFQTLGLEAIPSSPQEMAAYAKAEREKWGKVIKAKGIKLD</sequence>
<dbReference type="EMBL" id="FXUL01000001">
    <property type="protein sequence ID" value="SMP42206.1"/>
    <property type="molecule type" value="Genomic_DNA"/>
</dbReference>
<dbReference type="SUPFAM" id="SSF53850">
    <property type="entry name" value="Periplasmic binding protein-like II"/>
    <property type="match status" value="1"/>
</dbReference>